<keyword evidence="9" id="KW-1185">Reference proteome</keyword>
<dbReference type="PROSITE" id="PS50961">
    <property type="entry name" value="HTH_LA"/>
    <property type="match status" value="1"/>
</dbReference>
<evidence type="ECO:0000313" key="8">
    <source>
        <dbReference type="Ensembl" id="ENSCSRP00000012153.1"/>
    </source>
</evidence>
<keyword evidence="3" id="KW-0539">Nucleus</keyword>
<dbReference type="CDD" id="cd08033">
    <property type="entry name" value="LARP_6"/>
    <property type="match status" value="1"/>
</dbReference>
<dbReference type="PROSITE" id="PS51938">
    <property type="entry name" value="SUZ_C"/>
    <property type="match status" value="1"/>
</dbReference>
<sequence>MGEGEQSGMEGELIKKLALLGLWEGSLTDPTRCPSQTYHTWASLLYHHNVLAPRDYLAPMGIISGRQQSWGENRSFYDLNDIFGADSFECDSSVPDAQLIRRIVSQVEFYLSDENLAKDAFLLKHVQKNKLGFVSIKLLTSFKKVKYLTRDWRITLYALQFSELLEVNEEGTKVRRKIPIPESLLSIPPSKLLLAWNLLAQEQGVSPPLQKSFIETITKMFSPFGAIASIRILRPGKKLPSDVKKYSSRYPELLTKCCALVEYESLESATKAYEELNRGQGSLGRESIKVVRLSGKGSKKKSGDDVEEAELVGQPARKPQSLERLAYAAGDSFFCSSSESDSTPASPPILMQKYLATPAWPACGLGVSFKPSFFGSPYAGPLLASKSLAHPHCPSPLAAELGNGVSSSPDASPEFRRLSDSCWDSGIGSGSSWVQRRRVAAHSQSLEPRALPCSSLALRKMPDPFGLRPGVMRLPRGPDGTKGFYNSIGRGKLVLRH</sequence>
<dbReference type="Proteomes" id="UP000694403">
    <property type="component" value="Unplaced"/>
</dbReference>
<dbReference type="InterPro" id="IPR035979">
    <property type="entry name" value="RBD_domain_sf"/>
</dbReference>
<dbReference type="GO" id="GO:0003729">
    <property type="term" value="F:mRNA binding"/>
    <property type="evidence" value="ECO:0007669"/>
    <property type="project" value="TreeGrafter"/>
</dbReference>
<dbReference type="InterPro" id="IPR036388">
    <property type="entry name" value="WH-like_DNA-bd_sf"/>
</dbReference>
<dbReference type="InterPro" id="IPR045180">
    <property type="entry name" value="La_dom_prot"/>
</dbReference>
<dbReference type="PRINTS" id="PR00302">
    <property type="entry name" value="LUPUSLA"/>
</dbReference>
<feature type="region of interest" description="Disordered" evidence="5">
    <location>
        <begin position="294"/>
        <end position="315"/>
    </location>
</feature>
<comment type="subcellular location">
    <subcellularLocation>
        <location evidence="1">Nucleus</location>
    </subcellularLocation>
</comment>
<evidence type="ECO:0000256" key="4">
    <source>
        <dbReference type="PROSITE-ProRule" id="PRU00332"/>
    </source>
</evidence>
<evidence type="ECO:0000256" key="5">
    <source>
        <dbReference type="SAM" id="MobiDB-lite"/>
    </source>
</evidence>
<dbReference type="Gene3D" id="3.30.70.330">
    <property type="match status" value="1"/>
</dbReference>
<evidence type="ECO:0000259" key="7">
    <source>
        <dbReference type="PROSITE" id="PS51938"/>
    </source>
</evidence>
<dbReference type="SUPFAM" id="SSF46785">
    <property type="entry name" value="Winged helix' DNA-binding domain"/>
    <property type="match status" value="1"/>
</dbReference>
<protein>
    <recommendedName>
        <fullName evidence="10">La-related protein 6</fullName>
    </recommendedName>
</protein>
<evidence type="ECO:0000256" key="2">
    <source>
        <dbReference type="ARBA" id="ARBA00022884"/>
    </source>
</evidence>
<name>A0A8C3SCB7_CHESE</name>
<dbReference type="Pfam" id="PF12901">
    <property type="entry name" value="SUZ-C"/>
    <property type="match status" value="1"/>
</dbReference>
<dbReference type="InterPro" id="IPR024642">
    <property type="entry name" value="SUZ-C"/>
</dbReference>
<dbReference type="SMART" id="SM00715">
    <property type="entry name" value="LA"/>
    <property type="match status" value="1"/>
</dbReference>
<dbReference type="InterPro" id="IPR036390">
    <property type="entry name" value="WH_DNA-bd_sf"/>
</dbReference>
<evidence type="ECO:0000256" key="3">
    <source>
        <dbReference type="ARBA" id="ARBA00023242"/>
    </source>
</evidence>
<feature type="domain" description="HTH La-type RNA-binding" evidence="6">
    <location>
        <begin position="93"/>
        <end position="184"/>
    </location>
</feature>
<dbReference type="GO" id="GO:1990904">
    <property type="term" value="C:ribonucleoprotein complex"/>
    <property type="evidence" value="ECO:0007669"/>
    <property type="project" value="InterPro"/>
</dbReference>
<dbReference type="SUPFAM" id="SSF54928">
    <property type="entry name" value="RNA-binding domain, RBD"/>
    <property type="match status" value="1"/>
</dbReference>
<dbReference type="Ensembl" id="ENSCSRT00000012628.1">
    <property type="protein sequence ID" value="ENSCSRP00000012153.1"/>
    <property type="gene ID" value="ENSCSRG00000009079.1"/>
</dbReference>
<reference evidence="8" key="2">
    <citation type="submission" date="2025-09" db="UniProtKB">
        <authorList>
            <consortium name="Ensembl"/>
        </authorList>
    </citation>
    <scope>IDENTIFICATION</scope>
</reference>
<evidence type="ECO:0008006" key="10">
    <source>
        <dbReference type="Google" id="ProtNLM"/>
    </source>
</evidence>
<dbReference type="PANTHER" id="PTHR22792:SF61">
    <property type="entry name" value="LA RIBONUCLEOPROTEIN DOMAIN FAMILY MEMBER 6"/>
    <property type="match status" value="1"/>
</dbReference>
<proteinExistence type="predicted"/>
<dbReference type="InterPro" id="IPR012677">
    <property type="entry name" value="Nucleotide-bd_a/b_plait_sf"/>
</dbReference>
<dbReference type="InterPro" id="IPR002344">
    <property type="entry name" value="Lupus_La"/>
</dbReference>
<evidence type="ECO:0000259" key="6">
    <source>
        <dbReference type="PROSITE" id="PS50961"/>
    </source>
</evidence>
<dbReference type="GO" id="GO:0006396">
    <property type="term" value="P:RNA processing"/>
    <property type="evidence" value="ECO:0007669"/>
    <property type="project" value="InterPro"/>
</dbReference>
<dbReference type="GO" id="GO:0005634">
    <property type="term" value="C:nucleus"/>
    <property type="evidence" value="ECO:0007669"/>
    <property type="project" value="UniProtKB-SubCell"/>
</dbReference>
<dbReference type="InterPro" id="IPR006630">
    <property type="entry name" value="La_HTH"/>
</dbReference>
<dbReference type="AlphaFoldDB" id="A0A8C3SCB7"/>
<feature type="domain" description="SUZ-C" evidence="7">
    <location>
        <begin position="428"/>
        <end position="488"/>
    </location>
</feature>
<dbReference type="FunFam" id="1.10.10.10:FF:000158">
    <property type="entry name" value="La ribonucleoprotein domain family member 7"/>
    <property type="match status" value="1"/>
</dbReference>
<dbReference type="Gene3D" id="1.10.10.10">
    <property type="entry name" value="Winged helix-like DNA-binding domain superfamily/Winged helix DNA-binding domain"/>
    <property type="match status" value="1"/>
</dbReference>
<reference evidence="8" key="1">
    <citation type="submission" date="2025-08" db="UniProtKB">
        <authorList>
            <consortium name="Ensembl"/>
        </authorList>
    </citation>
    <scope>IDENTIFICATION</scope>
</reference>
<evidence type="ECO:0000313" key="9">
    <source>
        <dbReference type="Proteomes" id="UP000694403"/>
    </source>
</evidence>
<dbReference type="PANTHER" id="PTHR22792">
    <property type="entry name" value="LUPUS LA PROTEIN-RELATED"/>
    <property type="match status" value="1"/>
</dbReference>
<accession>A0A8C3SCB7</accession>
<dbReference type="Pfam" id="PF05383">
    <property type="entry name" value="La"/>
    <property type="match status" value="1"/>
</dbReference>
<organism evidence="8 9">
    <name type="scientific">Chelydra serpentina</name>
    <name type="common">Snapping turtle</name>
    <name type="synonym">Testudo serpentina</name>
    <dbReference type="NCBI Taxonomy" id="8475"/>
    <lineage>
        <taxon>Eukaryota</taxon>
        <taxon>Metazoa</taxon>
        <taxon>Chordata</taxon>
        <taxon>Craniata</taxon>
        <taxon>Vertebrata</taxon>
        <taxon>Euteleostomi</taxon>
        <taxon>Archelosauria</taxon>
        <taxon>Testudinata</taxon>
        <taxon>Testudines</taxon>
        <taxon>Cryptodira</taxon>
        <taxon>Durocryptodira</taxon>
        <taxon>Americhelydia</taxon>
        <taxon>Chelydroidea</taxon>
        <taxon>Chelydridae</taxon>
        <taxon>Chelydra</taxon>
    </lineage>
</organism>
<keyword evidence="2 4" id="KW-0694">RNA-binding</keyword>
<evidence type="ECO:0000256" key="1">
    <source>
        <dbReference type="ARBA" id="ARBA00004123"/>
    </source>
</evidence>